<dbReference type="PANTHER" id="PTHR43975:SF2">
    <property type="entry name" value="EG:BACR7A4.14 PROTEIN-RELATED"/>
    <property type="match status" value="1"/>
</dbReference>
<sequence>MSGDFTGKVALVTGGGTGIGAATVALLRTLGAEVVVLGPDGADLAGTAATTGAVAVAGDASDGADCAAAVATARERWGRLDTLVGCAGIGTFGTVLDTGEDEWHRVLRANVDTAYVAARACLPELIRTAGTIVLVSSLAGRVAVPGSAAYVTAKHAIIGLVRSLAADFGPHGVRANAVCPAMVRTRMSDAVMDTLGRAAGLDRAQAYERAAALYPLRRAAEPAQIAEVIAFLAGPRSAAVTGAVLMADGGVSAVDLSLAALTVNGDRNEPAGQ</sequence>
<protein>
    <submittedName>
        <fullName evidence="4">3-oxoacyl-ACP reductase</fullName>
    </submittedName>
</protein>
<dbReference type="FunFam" id="3.40.50.720:FF:000084">
    <property type="entry name" value="Short-chain dehydrogenase reductase"/>
    <property type="match status" value="1"/>
</dbReference>
<dbReference type="CDD" id="cd05233">
    <property type="entry name" value="SDR_c"/>
    <property type="match status" value="1"/>
</dbReference>
<gene>
    <name evidence="4" type="ORF">Prum_009420</name>
</gene>
<dbReference type="PRINTS" id="PR00081">
    <property type="entry name" value="GDHRDH"/>
</dbReference>
<dbReference type="AlphaFoldDB" id="A0A6V8KV27"/>
<dbReference type="PANTHER" id="PTHR43975">
    <property type="entry name" value="ZGC:101858"/>
    <property type="match status" value="1"/>
</dbReference>
<dbReference type="Proteomes" id="UP000482960">
    <property type="component" value="Unassembled WGS sequence"/>
</dbReference>
<dbReference type="InterPro" id="IPR036291">
    <property type="entry name" value="NAD(P)-bd_dom_sf"/>
</dbReference>
<dbReference type="Pfam" id="PF13561">
    <property type="entry name" value="adh_short_C2"/>
    <property type="match status" value="1"/>
</dbReference>
<dbReference type="PRINTS" id="PR00080">
    <property type="entry name" value="SDRFAMILY"/>
</dbReference>
<keyword evidence="2" id="KW-0560">Oxidoreductase</keyword>
<dbReference type="SMART" id="SM00822">
    <property type="entry name" value="PKS_KR"/>
    <property type="match status" value="1"/>
</dbReference>
<dbReference type="SUPFAM" id="SSF51735">
    <property type="entry name" value="NAD(P)-binding Rossmann-fold domains"/>
    <property type="match status" value="1"/>
</dbReference>
<comment type="similarity">
    <text evidence="1">Belongs to the short-chain dehydrogenases/reductases (SDR) family.</text>
</comment>
<evidence type="ECO:0000313" key="5">
    <source>
        <dbReference type="Proteomes" id="UP000482960"/>
    </source>
</evidence>
<reference evidence="4 5" key="2">
    <citation type="submission" date="2020-03" db="EMBL/GenBank/DDBJ databases">
        <authorList>
            <person name="Ichikawa N."/>
            <person name="Kimura A."/>
            <person name="Kitahashi Y."/>
            <person name="Uohara A."/>
        </authorList>
    </citation>
    <scope>NUCLEOTIDE SEQUENCE [LARGE SCALE GENOMIC DNA]</scope>
    <source>
        <strain evidence="4 5">NBRC 108638</strain>
    </source>
</reference>
<keyword evidence="5" id="KW-1185">Reference proteome</keyword>
<accession>A0A6V8KV27</accession>
<organism evidence="4 5">
    <name type="scientific">Phytohabitans rumicis</name>
    <dbReference type="NCBI Taxonomy" id="1076125"/>
    <lineage>
        <taxon>Bacteria</taxon>
        <taxon>Bacillati</taxon>
        <taxon>Actinomycetota</taxon>
        <taxon>Actinomycetes</taxon>
        <taxon>Micromonosporales</taxon>
        <taxon>Micromonosporaceae</taxon>
    </lineage>
</organism>
<dbReference type="InterPro" id="IPR020904">
    <property type="entry name" value="Sc_DH/Rdtase_CS"/>
</dbReference>
<comment type="caution">
    <text evidence="4">The sequence shown here is derived from an EMBL/GenBank/DDBJ whole genome shotgun (WGS) entry which is preliminary data.</text>
</comment>
<evidence type="ECO:0000259" key="3">
    <source>
        <dbReference type="SMART" id="SM00822"/>
    </source>
</evidence>
<dbReference type="PROSITE" id="PS00061">
    <property type="entry name" value="ADH_SHORT"/>
    <property type="match status" value="1"/>
</dbReference>
<evidence type="ECO:0000313" key="4">
    <source>
        <dbReference type="EMBL" id="GFJ87300.1"/>
    </source>
</evidence>
<dbReference type="InterPro" id="IPR057326">
    <property type="entry name" value="KR_dom"/>
</dbReference>
<name>A0A6V8KV27_9ACTN</name>
<reference evidence="4 5" key="1">
    <citation type="submission" date="2020-03" db="EMBL/GenBank/DDBJ databases">
        <title>Whole genome shotgun sequence of Phytohabitans rumicis NBRC 108638.</title>
        <authorList>
            <person name="Komaki H."/>
            <person name="Tamura T."/>
        </authorList>
    </citation>
    <scope>NUCLEOTIDE SEQUENCE [LARGE SCALE GENOMIC DNA]</scope>
    <source>
        <strain evidence="4 5">NBRC 108638</strain>
    </source>
</reference>
<dbReference type="RefSeq" id="WP_173074203.1">
    <property type="nucleotide sequence ID" value="NZ_BAABJB010000016.1"/>
</dbReference>
<evidence type="ECO:0000256" key="1">
    <source>
        <dbReference type="ARBA" id="ARBA00006484"/>
    </source>
</evidence>
<evidence type="ECO:0000256" key="2">
    <source>
        <dbReference type="ARBA" id="ARBA00023002"/>
    </source>
</evidence>
<feature type="domain" description="Ketoreductase" evidence="3">
    <location>
        <begin position="8"/>
        <end position="181"/>
    </location>
</feature>
<dbReference type="EMBL" id="BLPG01000001">
    <property type="protein sequence ID" value="GFJ87300.1"/>
    <property type="molecule type" value="Genomic_DNA"/>
</dbReference>
<dbReference type="GO" id="GO:0016491">
    <property type="term" value="F:oxidoreductase activity"/>
    <property type="evidence" value="ECO:0007669"/>
    <property type="project" value="UniProtKB-KW"/>
</dbReference>
<proteinExistence type="inferred from homology"/>
<dbReference type="InterPro" id="IPR002347">
    <property type="entry name" value="SDR_fam"/>
</dbReference>
<dbReference type="Gene3D" id="3.40.50.720">
    <property type="entry name" value="NAD(P)-binding Rossmann-like Domain"/>
    <property type="match status" value="1"/>
</dbReference>